<evidence type="ECO:0000313" key="3">
    <source>
        <dbReference type="Proteomes" id="UP001157439"/>
    </source>
</evidence>
<dbReference type="InterPro" id="IPR008948">
    <property type="entry name" value="L-Aspartase-like"/>
</dbReference>
<keyword evidence="3" id="KW-1185">Reference proteome</keyword>
<dbReference type="SUPFAM" id="SSF48557">
    <property type="entry name" value="L-aspartase-like"/>
    <property type="match status" value="1"/>
</dbReference>
<dbReference type="InterPro" id="IPR001106">
    <property type="entry name" value="Aromatic_Lyase"/>
</dbReference>
<organism evidence="2 3">
    <name type="scientific">Paraferrimonas haliotis</name>
    <dbReference type="NCBI Taxonomy" id="2013866"/>
    <lineage>
        <taxon>Bacteria</taxon>
        <taxon>Pseudomonadati</taxon>
        <taxon>Pseudomonadota</taxon>
        <taxon>Gammaproteobacteria</taxon>
        <taxon>Alteromonadales</taxon>
        <taxon>Ferrimonadaceae</taxon>
        <taxon>Paraferrimonas</taxon>
    </lineage>
</organism>
<protein>
    <submittedName>
        <fullName evidence="2">Phenylalanine/histidine ammonia-lyase</fullName>
    </submittedName>
</protein>
<dbReference type="Pfam" id="PF00221">
    <property type="entry name" value="Lyase_aromatic"/>
    <property type="match status" value="1"/>
</dbReference>
<gene>
    <name evidence="2" type="ORF">GCM10007894_08580</name>
</gene>
<evidence type="ECO:0000313" key="2">
    <source>
        <dbReference type="EMBL" id="GLS82881.1"/>
    </source>
</evidence>
<dbReference type="RefSeq" id="WP_095497535.1">
    <property type="nucleotide sequence ID" value="NZ_BSPO01000002.1"/>
</dbReference>
<dbReference type="PANTHER" id="PTHR10362">
    <property type="entry name" value="HISTIDINE AMMONIA-LYASE"/>
    <property type="match status" value="1"/>
</dbReference>
<dbReference type="GO" id="GO:0016841">
    <property type="term" value="F:ammonia-lyase activity"/>
    <property type="evidence" value="ECO:0007669"/>
    <property type="project" value="UniProtKB-ARBA"/>
</dbReference>
<evidence type="ECO:0000256" key="1">
    <source>
        <dbReference type="SAM" id="SignalP"/>
    </source>
</evidence>
<dbReference type="Gene3D" id="1.10.275.10">
    <property type="entry name" value="Fumarase/aspartase (N-terminal domain)"/>
    <property type="match status" value="1"/>
</dbReference>
<dbReference type="CDD" id="cd00332">
    <property type="entry name" value="PAL-HAL"/>
    <property type="match status" value="1"/>
</dbReference>
<dbReference type="Gene3D" id="1.20.200.10">
    <property type="entry name" value="Fumarase/aspartase (Central domain)"/>
    <property type="match status" value="1"/>
</dbReference>
<keyword evidence="1" id="KW-0732">Signal</keyword>
<name>A0AA37WYA0_9GAMM</name>
<sequence>MQTMTRKLTLGVMLALSASAAYAKDTIYLDGQHMTIDQAWQIADGKVDVAIAKDAESRLSAAHNTLMKAAASGKPVYGLTVGVGLNKDHKLFDASGKMTKEAIQASRDFQYNALRAHSSAIGDPMDHEMVRLGMVVRLNTLLHGQTGVQPEVADLYVEYLNNDIVPVIPEQGTVGEADILQASHVGLAMIGEWKVDYKGHRVSSKEAMKDAGIKPLKPIGKDALSILSNNAFTTAYVMRGLQQAQQVMDVSPTVFGLSLEALNGNVAPYLPQTNEVRPFPNVQSMSETILDQLDGSYLWQLNDERPLQDPLSFRTSGYTFAIAQKAMDDLTAAVKVQINSSDDNPAVVMNPSKKYLQQPQVAKYMVDENSGVFPTTNFNPLPVVMGVQQLNIALAQVSHNTAMRTLRLSEDHFTHLSRFLTAPGNKGHAFGAIQKTFADLNTRNMMLAQPVSFEGIAIAGNIEDTYTNMRLAADNLIEMTHNLYAMYSVELMHSAQAIDLRRMKNPNLKLGKATGELYNAYRAKVKFVSQDRPYTPDFAAGTKLIEQY</sequence>
<reference evidence="2 3" key="1">
    <citation type="journal article" date="2014" name="Int. J. Syst. Evol. Microbiol.">
        <title>Complete genome sequence of Corynebacterium casei LMG S-19264T (=DSM 44701T), isolated from a smear-ripened cheese.</title>
        <authorList>
            <consortium name="US DOE Joint Genome Institute (JGI-PGF)"/>
            <person name="Walter F."/>
            <person name="Albersmeier A."/>
            <person name="Kalinowski J."/>
            <person name="Ruckert C."/>
        </authorList>
    </citation>
    <scope>NUCLEOTIDE SEQUENCE [LARGE SCALE GENOMIC DNA]</scope>
    <source>
        <strain evidence="2 3">NBRC 112785</strain>
    </source>
</reference>
<dbReference type="EMBL" id="BSPO01000002">
    <property type="protein sequence ID" value="GLS82881.1"/>
    <property type="molecule type" value="Genomic_DNA"/>
</dbReference>
<accession>A0AA37WYA0</accession>
<feature type="signal peptide" evidence="1">
    <location>
        <begin position="1"/>
        <end position="23"/>
    </location>
</feature>
<proteinExistence type="predicted"/>
<feature type="chain" id="PRO_5041432235" evidence="1">
    <location>
        <begin position="24"/>
        <end position="548"/>
    </location>
</feature>
<comment type="caution">
    <text evidence="2">The sequence shown here is derived from an EMBL/GenBank/DDBJ whole genome shotgun (WGS) entry which is preliminary data.</text>
</comment>
<dbReference type="InterPro" id="IPR024083">
    <property type="entry name" value="Fumarase/histidase_N"/>
</dbReference>
<dbReference type="Proteomes" id="UP001157439">
    <property type="component" value="Unassembled WGS sequence"/>
</dbReference>
<dbReference type="AlphaFoldDB" id="A0AA37WYA0"/>